<reference evidence="1" key="1">
    <citation type="submission" date="2022-07" db="EMBL/GenBank/DDBJ databases">
        <title>Phylogenomic reconstructions and comparative analyses of Kickxellomycotina fungi.</title>
        <authorList>
            <person name="Reynolds N.K."/>
            <person name="Stajich J.E."/>
            <person name="Barry K."/>
            <person name="Grigoriev I.V."/>
            <person name="Crous P."/>
            <person name="Smith M.E."/>
        </authorList>
    </citation>
    <scope>NUCLEOTIDE SEQUENCE</scope>
    <source>
        <strain evidence="1">BCRC 34297</strain>
    </source>
</reference>
<dbReference type="OrthoDB" id="5533323at2759"/>
<sequence length="595" mass="68090">MNNLSAFQLLPHHIVRLIVGYVAGSSRLRVDGVTTDSDEYKLLQMPLLWVCHNFRAYVYEIFCQEHGLTLTYNQDRVEAQLYSWPIRCRKLDYSTHHLAKKLWFRLDIESVYSRKALQLLSDAHYEGFSFPLARKLTFDLTIDDESCYHWESASDDTDNDDDGWETVSDNNFTPKSRYNYPQDTATNITAFAQRVKQMVPTVSEIDVIPDHATKKLIQRRNVHTLDLVQQLFGIVEKHTVITHGFAPMLVYLDLEPIRDLAHIAFFMDTHFNDVMSLIRRSTHTLQYLDMDVDSADTTCLVRDPDGGGYLEYPCLHTLKICLSSSPVPLQLDISKDVVPFPRLLRLTVRSQYPFEDDVLFRGNAGALEYLAMELLPETVLLLRTYRVFTPTSHPNLKCVKISMPPVHLPNAFSTVVEYMQFVLSIAPSASVRVIPGVDMYGIDLTLALSMLKDHGCIQVLSLPGTSLSLGNAITVVKFLPLLSDLHSSSLTVGELPQGVSMDTLPNHVRANFATMGKRFRCWHINTCLHMRINYVELATCMLSLALICPNFDYVAMYKKHREPFMKAMQEKIDEPEFSQDVPRLRRLLFHGWKDC</sequence>
<gene>
    <name evidence="1" type="ORF">GGI19_001322</name>
</gene>
<comment type="caution">
    <text evidence="1">The sequence shown here is derived from an EMBL/GenBank/DDBJ whole genome shotgun (WGS) entry which is preliminary data.</text>
</comment>
<name>A0A9W8LDL8_9FUNG</name>
<dbReference type="Proteomes" id="UP001140011">
    <property type="component" value="Unassembled WGS sequence"/>
</dbReference>
<proteinExistence type="predicted"/>
<evidence type="ECO:0008006" key="3">
    <source>
        <dbReference type="Google" id="ProtNLM"/>
    </source>
</evidence>
<keyword evidence="2" id="KW-1185">Reference proteome</keyword>
<dbReference type="AlphaFoldDB" id="A0A9W8LDL8"/>
<organism evidence="1 2">
    <name type="scientific">Coemansia pectinata</name>
    <dbReference type="NCBI Taxonomy" id="1052879"/>
    <lineage>
        <taxon>Eukaryota</taxon>
        <taxon>Fungi</taxon>
        <taxon>Fungi incertae sedis</taxon>
        <taxon>Zoopagomycota</taxon>
        <taxon>Kickxellomycotina</taxon>
        <taxon>Kickxellomycetes</taxon>
        <taxon>Kickxellales</taxon>
        <taxon>Kickxellaceae</taxon>
        <taxon>Coemansia</taxon>
    </lineage>
</organism>
<evidence type="ECO:0000313" key="1">
    <source>
        <dbReference type="EMBL" id="KAJ2755861.1"/>
    </source>
</evidence>
<accession>A0A9W8LDL8</accession>
<dbReference type="EMBL" id="JANBUH010000045">
    <property type="protein sequence ID" value="KAJ2755861.1"/>
    <property type="molecule type" value="Genomic_DNA"/>
</dbReference>
<evidence type="ECO:0000313" key="2">
    <source>
        <dbReference type="Proteomes" id="UP001140011"/>
    </source>
</evidence>
<protein>
    <recommendedName>
        <fullName evidence="3">F-box domain-containing protein</fullName>
    </recommendedName>
</protein>